<sequence>MRCKNNQEQDSTTTIHINVHLSTGY</sequence>
<dbReference type="EMBL" id="GGEC01075269">
    <property type="protein sequence ID" value="MBX55753.1"/>
    <property type="molecule type" value="Transcribed_RNA"/>
</dbReference>
<dbReference type="AlphaFoldDB" id="A0A2P2PLZ2"/>
<evidence type="ECO:0000313" key="1">
    <source>
        <dbReference type="EMBL" id="MBX55753.1"/>
    </source>
</evidence>
<organism evidence="1">
    <name type="scientific">Rhizophora mucronata</name>
    <name type="common">Asiatic mangrove</name>
    <dbReference type="NCBI Taxonomy" id="61149"/>
    <lineage>
        <taxon>Eukaryota</taxon>
        <taxon>Viridiplantae</taxon>
        <taxon>Streptophyta</taxon>
        <taxon>Embryophyta</taxon>
        <taxon>Tracheophyta</taxon>
        <taxon>Spermatophyta</taxon>
        <taxon>Magnoliopsida</taxon>
        <taxon>eudicotyledons</taxon>
        <taxon>Gunneridae</taxon>
        <taxon>Pentapetalae</taxon>
        <taxon>rosids</taxon>
        <taxon>fabids</taxon>
        <taxon>Malpighiales</taxon>
        <taxon>Rhizophoraceae</taxon>
        <taxon>Rhizophora</taxon>
    </lineage>
</organism>
<accession>A0A2P2PLZ2</accession>
<name>A0A2P2PLZ2_RHIMU</name>
<proteinExistence type="predicted"/>
<protein>
    <submittedName>
        <fullName evidence="1">Uncharacterized protein</fullName>
    </submittedName>
</protein>
<reference evidence="1" key="1">
    <citation type="submission" date="2018-02" db="EMBL/GenBank/DDBJ databases">
        <title>Rhizophora mucronata_Transcriptome.</title>
        <authorList>
            <person name="Meera S.P."/>
            <person name="Sreeshan A."/>
            <person name="Augustine A."/>
        </authorList>
    </citation>
    <scope>NUCLEOTIDE SEQUENCE</scope>
    <source>
        <tissue evidence="1">Leaf</tissue>
    </source>
</reference>